<organism evidence="2 3">
    <name type="scientific">Acidiluteibacter ferrifornacis</name>
    <dbReference type="NCBI Taxonomy" id="2692424"/>
    <lineage>
        <taxon>Bacteria</taxon>
        <taxon>Pseudomonadati</taxon>
        <taxon>Bacteroidota</taxon>
        <taxon>Flavobacteriia</taxon>
        <taxon>Flavobacteriales</taxon>
        <taxon>Cryomorphaceae</taxon>
        <taxon>Acidiluteibacter</taxon>
    </lineage>
</organism>
<keyword evidence="1" id="KW-0802">TPR repeat</keyword>
<reference evidence="2 3" key="1">
    <citation type="submission" date="2019-12" db="EMBL/GenBank/DDBJ databases">
        <authorList>
            <person name="Zhao J."/>
        </authorList>
    </citation>
    <scope>NUCLEOTIDE SEQUENCE [LARGE SCALE GENOMIC DNA]</scope>
    <source>
        <strain evidence="2 3">S-15</strain>
    </source>
</reference>
<dbReference type="GO" id="GO:0030288">
    <property type="term" value="C:outer membrane-bounded periplasmic space"/>
    <property type="evidence" value="ECO:0007669"/>
    <property type="project" value="InterPro"/>
</dbReference>
<feature type="repeat" description="TPR" evidence="1">
    <location>
        <begin position="23"/>
        <end position="56"/>
    </location>
</feature>
<gene>
    <name evidence="2" type="ORF">GQN54_03275</name>
</gene>
<dbReference type="InterPro" id="IPR019734">
    <property type="entry name" value="TPR_rpt"/>
</dbReference>
<dbReference type="EMBL" id="WWNE01000004">
    <property type="protein sequence ID" value="NBG65121.1"/>
    <property type="molecule type" value="Genomic_DNA"/>
</dbReference>
<evidence type="ECO:0000256" key="1">
    <source>
        <dbReference type="PROSITE-ProRule" id="PRU00339"/>
    </source>
</evidence>
<dbReference type="SUPFAM" id="SSF48452">
    <property type="entry name" value="TPR-like"/>
    <property type="match status" value="1"/>
</dbReference>
<keyword evidence="3" id="KW-1185">Reference proteome</keyword>
<dbReference type="Gene3D" id="1.25.40.10">
    <property type="entry name" value="Tetratricopeptide repeat domain"/>
    <property type="match status" value="1"/>
</dbReference>
<protein>
    <submittedName>
        <fullName evidence="2">Uncharacterized protein</fullName>
    </submittedName>
</protein>
<name>A0A6N9NHW0_9FLAO</name>
<dbReference type="SMART" id="SM00028">
    <property type="entry name" value="TPR"/>
    <property type="match status" value="3"/>
</dbReference>
<proteinExistence type="predicted"/>
<dbReference type="PROSITE" id="PS50005">
    <property type="entry name" value="TPR"/>
    <property type="match status" value="1"/>
</dbReference>
<evidence type="ECO:0000313" key="3">
    <source>
        <dbReference type="Proteomes" id="UP000470771"/>
    </source>
</evidence>
<comment type="caution">
    <text evidence="2">The sequence shown here is derived from an EMBL/GenBank/DDBJ whole genome shotgun (WGS) entry which is preliminary data.</text>
</comment>
<accession>A0A6N9NHW0</accession>
<dbReference type="AlphaFoldDB" id="A0A6N9NHW0"/>
<evidence type="ECO:0000313" key="2">
    <source>
        <dbReference type="EMBL" id="NBG65121.1"/>
    </source>
</evidence>
<dbReference type="InterPro" id="IPR011990">
    <property type="entry name" value="TPR-like_helical_dom_sf"/>
</dbReference>
<dbReference type="Gene3D" id="3.40.50.10610">
    <property type="entry name" value="ABC-type transport auxiliary lipoprotein component"/>
    <property type="match status" value="1"/>
</dbReference>
<dbReference type="Pfam" id="PF03783">
    <property type="entry name" value="CsgG"/>
    <property type="match status" value="1"/>
</dbReference>
<dbReference type="PROSITE" id="PS51257">
    <property type="entry name" value="PROKAR_LIPOPROTEIN"/>
    <property type="match status" value="1"/>
</dbReference>
<sequence length="459" mass="51686">MTKQFLYTTLISCFLFTQACSGTKKYAKQAQAYQEAGLYKDAAASYLESLRRDPTNLDARVGLRLNGARVFGDYLDDFFKAKAIGDTRKAVYTYIEAKRYAETLGMYNIQVDEPSYIKSDFESLKEEYLTGLYNDGKMLLGKGDFNAAKSKLSEITSIDEEYKDAKELEKIAIIEPLYLQAEQAFQQDKFVKAYNLLNQVGVYDNSYKESIHIKEQCLELGTYTVALLSFSNATTDQAISHKIQANLLSSLANNNNPFIKIIDRENMEALLAQQKLNLSGAIDEKTAATAGDLLGAKAVLTGKVIEYSANPGKMQVYDRSGFEAYGVKQFNKVTQKDEVVTKYKKTSYTEYYQKNEVKLAYQVQLTSLQTGEILFSKFFDQTTGDAMHFAVYEGDSRNLYPEANGAVSFNKNERNQLNQLLNAKREISGTNELTNSLLNSSTSVFSRDIITNLQKYISE</sequence>
<dbReference type="Proteomes" id="UP000470771">
    <property type="component" value="Unassembled WGS sequence"/>
</dbReference>
<dbReference type="InterPro" id="IPR005534">
    <property type="entry name" value="Curli_assmbl/transp-comp_CsgG"/>
</dbReference>
<dbReference type="RefSeq" id="WP_160631955.1">
    <property type="nucleotide sequence ID" value="NZ_WWNE01000004.1"/>
</dbReference>